<dbReference type="InterPro" id="IPR009057">
    <property type="entry name" value="Homeodomain-like_sf"/>
</dbReference>
<dbReference type="AlphaFoldDB" id="A0A4R7UUH1"/>
<protein>
    <submittedName>
        <fullName evidence="1">TetR family transcriptional regulator</fullName>
    </submittedName>
</protein>
<evidence type="ECO:0000313" key="2">
    <source>
        <dbReference type="Proteomes" id="UP000294927"/>
    </source>
</evidence>
<dbReference type="Gene3D" id="1.10.357.10">
    <property type="entry name" value="Tetracycline Repressor, domain 2"/>
    <property type="match status" value="1"/>
</dbReference>
<sequence length="71" mass="7751">MAVQSGVSRGLITYYFRDKQQLAHELLARYLDGIAVLTNVTGTPDERLAAIIAAHCSPWTRASRSSAWSSA</sequence>
<proteinExistence type="predicted"/>
<comment type="caution">
    <text evidence="1">The sequence shown here is derived from an EMBL/GenBank/DDBJ whole genome shotgun (WGS) entry which is preliminary data.</text>
</comment>
<dbReference type="SUPFAM" id="SSF46689">
    <property type="entry name" value="Homeodomain-like"/>
    <property type="match status" value="1"/>
</dbReference>
<dbReference type="RefSeq" id="WP_133908532.1">
    <property type="nucleotide sequence ID" value="NZ_SOCP01000024.1"/>
</dbReference>
<evidence type="ECO:0000313" key="1">
    <source>
        <dbReference type="EMBL" id="TDV40090.1"/>
    </source>
</evidence>
<accession>A0A4R7UUH1</accession>
<name>A0A4R7UUH1_9PSEU</name>
<keyword evidence="2" id="KW-1185">Reference proteome</keyword>
<dbReference type="Proteomes" id="UP000294927">
    <property type="component" value="Unassembled WGS sequence"/>
</dbReference>
<organism evidence="1 2">
    <name type="scientific">Actinophytocola oryzae</name>
    <dbReference type="NCBI Taxonomy" id="502181"/>
    <lineage>
        <taxon>Bacteria</taxon>
        <taxon>Bacillati</taxon>
        <taxon>Actinomycetota</taxon>
        <taxon>Actinomycetes</taxon>
        <taxon>Pseudonocardiales</taxon>
        <taxon>Pseudonocardiaceae</taxon>
    </lineage>
</organism>
<dbReference type="EMBL" id="SOCP01000024">
    <property type="protein sequence ID" value="TDV40090.1"/>
    <property type="molecule type" value="Genomic_DNA"/>
</dbReference>
<gene>
    <name evidence="1" type="ORF">CLV71_124107</name>
</gene>
<reference evidence="1 2" key="1">
    <citation type="submission" date="2019-03" db="EMBL/GenBank/DDBJ databases">
        <title>Genomic Encyclopedia of Archaeal and Bacterial Type Strains, Phase II (KMG-II): from individual species to whole genera.</title>
        <authorList>
            <person name="Goeker M."/>
        </authorList>
    </citation>
    <scope>NUCLEOTIDE SEQUENCE [LARGE SCALE GENOMIC DNA]</scope>
    <source>
        <strain evidence="1 2">DSM 45499</strain>
    </source>
</reference>
<dbReference type="OrthoDB" id="4364312at2"/>